<dbReference type="Proteomes" id="UP000297998">
    <property type="component" value="Unassembled WGS sequence"/>
</dbReference>
<dbReference type="SUPFAM" id="SSF49842">
    <property type="entry name" value="TNF-like"/>
    <property type="match status" value="1"/>
</dbReference>
<dbReference type="Pfam" id="PF00386">
    <property type="entry name" value="C1q"/>
    <property type="match status" value="1"/>
</dbReference>
<dbReference type="Gene3D" id="2.60.120.40">
    <property type="match status" value="1"/>
</dbReference>
<dbReference type="InterPro" id="IPR008983">
    <property type="entry name" value="Tumour_necrosis_fac-like_dom"/>
</dbReference>
<gene>
    <name evidence="2" type="ORF">E4J94_06685</name>
</gene>
<feature type="domain" description="C1q" evidence="1">
    <location>
        <begin position="160"/>
        <end position="256"/>
    </location>
</feature>
<evidence type="ECO:0000313" key="2">
    <source>
        <dbReference type="EMBL" id="TGN27893.1"/>
    </source>
</evidence>
<dbReference type="OrthoDB" id="1240046at2"/>
<evidence type="ECO:0000313" key="3">
    <source>
        <dbReference type="Proteomes" id="UP000297998"/>
    </source>
</evidence>
<organism evidence="2 3">
    <name type="scientific">Empedobacter tilapiae</name>
    <dbReference type="NCBI Taxonomy" id="2491114"/>
    <lineage>
        <taxon>Bacteria</taxon>
        <taxon>Pseudomonadati</taxon>
        <taxon>Bacteroidota</taxon>
        <taxon>Flavobacteriia</taxon>
        <taxon>Flavobacteriales</taxon>
        <taxon>Weeksellaceae</taxon>
        <taxon>Empedobacter</taxon>
    </lineage>
</organism>
<keyword evidence="3" id="KW-1185">Reference proteome</keyword>
<protein>
    <recommendedName>
        <fullName evidence="1">C1q domain-containing protein</fullName>
    </recommendedName>
</protein>
<accession>A0A4Z1B312</accession>
<dbReference type="EMBL" id="SRPE01000004">
    <property type="protein sequence ID" value="TGN27893.1"/>
    <property type="molecule type" value="Genomic_DNA"/>
</dbReference>
<proteinExistence type="predicted"/>
<dbReference type="AlphaFoldDB" id="A0A4Z1B312"/>
<reference evidence="2 3" key="1">
    <citation type="submission" date="2019-03" db="EMBL/GenBank/DDBJ databases">
        <title>Empedobacter tilapiae sp. nov., isolated from an intestine of Nile tilapia Oreochromis niloticus.</title>
        <authorList>
            <person name="Kim Y.-O."/>
            <person name="Yoon J.-H."/>
        </authorList>
    </citation>
    <scope>NUCLEOTIDE SEQUENCE [LARGE SCALE GENOMIC DNA]</scope>
    <source>
        <strain evidence="2 3">MRS2</strain>
    </source>
</reference>
<sequence length="288" mass="31127">MIKDLEKKITSFILLGTTFSLFAQVGINTKDVKGAFHVDGKIDNLSTPTNEQADNDFIVTTNGNVGVGTITPITKLDLRSTSNSNNALGIGFTSRTAESVGAGVIRYINTSGGKLQISDGIQWMDIYSVPKKSFVVARIRTADKAIKFIYNTATTVAGWEVTNDISNNFNAVTGEFVAPRDGVYTFSFAYDFVHEGNTFLANSSVESQFVKNTNVIEVKCLKTYGKSTRGAQAGGSCVSSMKLNQNDKVVVKLLQRIDNSTSGGRGLRSDVVVNTPNFGFNNLTIVEQ</sequence>
<name>A0A4Z1B312_9FLAO</name>
<dbReference type="RefSeq" id="WP_135835081.1">
    <property type="nucleotide sequence ID" value="NZ_SRPE01000004.1"/>
</dbReference>
<comment type="caution">
    <text evidence="2">The sequence shown here is derived from an EMBL/GenBank/DDBJ whole genome shotgun (WGS) entry which is preliminary data.</text>
</comment>
<evidence type="ECO:0000259" key="1">
    <source>
        <dbReference type="Pfam" id="PF00386"/>
    </source>
</evidence>
<dbReference type="InterPro" id="IPR001073">
    <property type="entry name" value="C1q_dom"/>
</dbReference>